<dbReference type="EC" id="2.7.13.3" evidence="2"/>
<evidence type="ECO:0000313" key="11">
    <source>
        <dbReference type="EMBL" id="QHA01588.1"/>
    </source>
</evidence>
<dbReference type="SUPFAM" id="SSF55785">
    <property type="entry name" value="PYP-like sensor domain (PAS domain)"/>
    <property type="match status" value="1"/>
</dbReference>
<dbReference type="PROSITE" id="PS50112">
    <property type="entry name" value="PAS"/>
    <property type="match status" value="1"/>
</dbReference>
<keyword evidence="6" id="KW-0902">Two-component regulatory system</keyword>
<dbReference type="NCBIfam" id="TIGR00229">
    <property type="entry name" value="sensory_box"/>
    <property type="match status" value="1"/>
</dbReference>
<keyword evidence="4" id="KW-0808">Transferase</keyword>
<dbReference type="GO" id="GO:0000155">
    <property type="term" value="F:phosphorelay sensor kinase activity"/>
    <property type="evidence" value="ECO:0007669"/>
    <property type="project" value="InterPro"/>
</dbReference>
<protein>
    <recommendedName>
        <fullName evidence="2">histidine kinase</fullName>
        <ecNumber evidence="2">2.7.13.3</ecNumber>
    </recommendedName>
</protein>
<dbReference type="SMART" id="SM00388">
    <property type="entry name" value="HisKA"/>
    <property type="match status" value="1"/>
</dbReference>
<dbReference type="Pfam" id="PF08448">
    <property type="entry name" value="PAS_4"/>
    <property type="match status" value="1"/>
</dbReference>
<keyword evidence="3" id="KW-0597">Phosphoprotein</keyword>
<evidence type="ECO:0000256" key="3">
    <source>
        <dbReference type="ARBA" id="ARBA00022553"/>
    </source>
</evidence>
<dbReference type="RefSeq" id="WP_019224669.1">
    <property type="nucleotide sequence ID" value="NZ_CP046996.1"/>
</dbReference>
<feature type="transmembrane region" description="Helical" evidence="8">
    <location>
        <begin position="76"/>
        <end position="96"/>
    </location>
</feature>
<dbReference type="InterPro" id="IPR036890">
    <property type="entry name" value="HATPase_C_sf"/>
</dbReference>
<name>A0A857DLV9_9FIRM</name>
<evidence type="ECO:0000259" key="10">
    <source>
        <dbReference type="PROSITE" id="PS50112"/>
    </source>
</evidence>
<comment type="catalytic activity">
    <reaction evidence="1">
        <text>ATP + protein L-histidine = ADP + protein N-phospho-L-histidine.</text>
        <dbReference type="EC" id="2.7.13.3"/>
    </reaction>
</comment>
<evidence type="ECO:0000256" key="6">
    <source>
        <dbReference type="ARBA" id="ARBA00023012"/>
    </source>
</evidence>
<dbReference type="Gene3D" id="1.10.287.130">
    <property type="match status" value="1"/>
</dbReference>
<dbReference type="PRINTS" id="PR00344">
    <property type="entry name" value="BCTRLSENSOR"/>
</dbReference>
<keyword evidence="8" id="KW-0472">Membrane</keyword>
<dbReference type="InterPro" id="IPR035965">
    <property type="entry name" value="PAS-like_dom_sf"/>
</dbReference>
<evidence type="ECO:0000256" key="8">
    <source>
        <dbReference type="SAM" id="Phobius"/>
    </source>
</evidence>
<keyword evidence="8" id="KW-0812">Transmembrane</keyword>
<dbReference type="InterPro" id="IPR003661">
    <property type="entry name" value="HisK_dim/P_dom"/>
</dbReference>
<dbReference type="PANTHER" id="PTHR43711:SF31">
    <property type="entry name" value="HISTIDINE KINASE"/>
    <property type="match status" value="1"/>
</dbReference>
<feature type="transmembrane region" description="Helical" evidence="8">
    <location>
        <begin position="20"/>
        <end position="46"/>
    </location>
</feature>
<sequence length="539" mass="60825">MRSKELKKKLPLFQWTWRTYVCEALIPLIIMGLVFIAMFILAHFWLHKEVSGMPIAGQGEKLYAALNGLSDQLYRIGRFIIVGLLIFYGIFIIMFYRKAHRINKAISDPLARIKQMVLDIGTGQHLQEQPDFFIEELQDTAVSVVQLGKRLHHLDANLTVYQSEIRKKEENLQALVKSIDDAIFEVDESGIVRNAWTNDQSILIRPAAEIIGSSFYSVMDEETAKINMTLINRAIQGKEPEVFEYFLNTSKGVRWYQARIALIDNDRHSVSISVRNITDRKALENSLISAKMEAERASLAKSEFLSSMSHEFKTPLNAIMGFAQLLEIDTEASLNEFQKQSVKEIYKAGNHLLDLINKVLDLAKIETGKFDVVIKPVEIKPVLEASINLVKPLADLKGIAITAAYSGCENYCVAADQIRLKQVLLNIFSNAIKYSFDNGMVESSCQEFDGWLRLSIIDSGLGIPLEEQGKIFDPFFRASNINHLIEGTGIGLPVARELIELMGGNLGFDSQEGKGSHFWFELPLVHAGSAERMTKWITY</sequence>
<evidence type="ECO:0000256" key="4">
    <source>
        <dbReference type="ARBA" id="ARBA00022679"/>
    </source>
</evidence>
<evidence type="ECO:0000313" key="12">
    <source>
        <dbReference type="Proteomes" id="UP000430508"/>
    </source>
</evidence>
<dbReference type="InterPro" id="IPR036097">
    <property type="entry name" value="HisK_dim/P_sf"/>
</dbReference>
<keyword evidence="8" id="KW-1133">Transmembrane helix</keyword>
<dbReference type="Gene3D" id="3.30.565.10">
    <property type="entry name" value="Histidine kinase-like ATPase, C-terminal domain"/>
    <property type="match status" value="1"/>
</dbReference>
<feature type="domain" description="Histidine kinase" evidence="9">
    <location>
        <begin position="307"/>
        <end position="526"/>
    </location>
</feature>
<dbReference type="InterPro" id="IPR050736">
    <property type="entry name" value="Sensor_HK_Regulatory"/>
</dbReference>
<dbReference type="InterPro" id="IPR005467">
    <property type="entry name" value="His_kinase_dom"/>
</dbReference>
<dbReference type="AlphaFoldDB" id="A0A857DLV9"/>
<dbReference type="Pfam" id="PF00512">
    <property type="entry name" value="HisKA"/>
    <property type="match status" value="1"/>
</dbReference>
<dbReference type="SMART" id="SM00387">
    <property type="entry name" value="HATPase_c"/>
    <property type="match status" value="1"/>
</dbReference>
<reference evidence="11 12" key="1">
    <citation type="submission" date="2019-12" db="EMBL/GenBank/DDBJ databases">
        <title>Sequence classification of anaerobic respiratory reductive dehalogenases: First we see many, then we see few.</title>
        <authorList>
            <person name="Molenda O."/>
            <person name="Puentes Jacome L.A."/>
            <person name="Cao X."/>
            <person name="Nesbo C.L."/>
            <person name="Tang S."/>
            <person name="Morson N."/>
            <person name="Patron J."/>
            <person name="Lomheim L."/>
            <person name="Wishart D.S."/>
            <person name="Edwards E.A."/>
        </authorList>
    </citation>
    <scope>NUCLEOTIDE SEQUENCE [LARGE SCALE GENOMIC DNA]</scope>
    <source>
        <strain evidence="11 12">12DCA</strain>
    </source>
</reference>
<evidence type="ECO:0000256" key="2">
    <source>
        <dbReference type="ARBA" id="ARBA00012438"/>
    </source>
</evidence>
<dbReference type="Proteomes" id="UP000430508">
    <property type="component" value="Chromosome"/>
</dbReference>
<dbReference type="InterPro" id="IPR003594">
    <property type="entry name" value="HATPase_dom"/>
</dbReference>
<dbReference type="Gene3D" id="3.30.450.20">
    <property type="entry name" value="PAS domain"/>
    <property type="match status" value="1"/>
</dbReference>
<dbReference type="CDD" id="cd00130">
    <property type="entry name" value="PAS"/>
    <property type="match status" value="1"/>
</dbReference>
<feature type="coiled-coil region" evidence="7">
    <location>
        <begin position="151"/>
        <end position="178"/>
    </location>
</feature>
<dbReference type="PANTHER" id="PTHR43711">
    <property type="entry name" value="TWO-COMPONENT HISTIDINE KINASE"/>
    <property type="match status" value="1"/>
</dbReference>
<keyword evidence="5" id="KW-0418">Kinase</keyword>
<evidence type="ECO:0000259" key="9">
    <source>
        <dbReference type="PROSITE" id="PS50109"/>
    </source>
</evidence>
<dbReference type="SUPFAM" id="SSF47384">
    <property type="entry name" value="Homodimeric domain of signal transducing histidine kinase"/>
    <property type="match status" value="1"/>
</dbReference>
<dbReference type="EMBL" id="CP046996">
    <property type="protein sequence ID" value="QHA01588.1"/>
    <property type="molecule type" value="Genomic_DNA"/>
</dbReference>
<evidence type="ECO:0000256" key="7">
    <source>
        <dbReference type="SAM" id="Coils"/>
    </source>
</evidence>
<keyword evidence="7" id="KW-0175">Coiled coil</keyword>
<feature type="domain" description="PAS" evidence="10">
    <location>
        <begin position="168"/>
        <end position="238"/>
    </location>
</feature>
<gene>
    <name evidence="11" type="ORF">GQ588_13530</name>
</gene>
<dbReference type="Pfam" id="PF02518">
    <property type="entry name" value="HATPase_c"/>
    <property type="match status" value="1"/>
</dbReference>
<dbReference type="InterPro" id="IPR004358">
    <property type="entry name" value="Sig_transdc_His_kin-like_C"/>
</dbReference>
<organism evidence="11 12">
    <name type="scientific">Dehalobacter restrictus</name>
    <dbReference type="NCBI Taxonomy" id="55583"/>
    <lineage>
        <taxon>Bacteria</taxon>
        <taxon>Bacillati</taxon>
        <taxon>Bacillota</taxon>
        <taxon>Clostridia</taxon>
        <taxon>Eubacteriales</taxon>
        <taxon>Desulfitobacteriaceae</taxon>
        <taxon>Dehalobacter</taxon>
    </lineage>
</organism>
<dbReference type="InterPro" id="IPR000014">
    <property type="entry name" value="PAS"/>
</dbReference>
<evidence type="ECO:0000256" key="5">
    <source>
        <dbReference type="ARBA" id="ARBA00022777"/>
    </source>
</evidence>
<dbReference type="PROSITE" id="PS50109">
    <property type="entry name" value="HIS_KIN"/>
    <property type="match status" value="1"/>
</dbReference>
<dbReference type="CDD" id="cd00082">
    <property type="entry name" value="HisKA"/>
    <property type="match status" value="1"/>
</dbReference>
<evidence type="ECO:0000256" key="1">
    <source>
        <dbReference type="ARBA" id="ARBA00000085"/>
    </source>
</evidence>
<dbReference type="InterPro" id="IPR013656">
    <property type="entry name" value="PAS_4"/>
</dbReference>
<dbReference type="SUPFAM" id="SSF55874">
    <property type="entry name" value="ATPase domain of HSP90 chaperone/DNA topoisomerase II/histidine kinase"/>
    <property type="match status" value="1"/>
</dbReference>
<proteinExistence type="predicted"/>
<accession>A0A857DLV9</accession>